<comment type="caution">
    <text evidence="1">The sequence shown here is derived from an EMBL/GenBank/DDBJ whole genome shotgun (WGS) entry which is preliminary data.</text>
</comment>
<dbReference type="Proteomes" id="UP001596099">
    <property type="component" value="Unassembled WGS sequence"/>
</dbReference>
<evidence type="ECO:0000313" key="1">
    <source>
        <dbReference type="EMBL" id="MFC5971143.1"/>
    </source>
</evidence>
<reference evidence="1 2" key="1">
    <citation type="journal article" date="2019" name="Int. J. Syst. Evol. Microbiol.">
        <title>The Global Catalogue of Microorganisms (GCM) 10K type strain sequencing project: providing services to taxonomists for standard genome sequencing and annotation.</title>
        <authorList>
            <consortium name="The Broad Institute Genomics Platform"/>
            <consortium name="The Broad Institute Genome Sequencing Center for Infectious Disease"/>
            <person name="Wu L."/>
            <person name="Ma J."/>
        </authorList>
    </citation>
    <scope>NUCLEOTIDE SEQUENCE [LARGE SCALE GENOMIC DNA]</scope>
    <source>
        <strain evidence="1 2">CGMCC 1.12543</strain>
    </source>
</reference>
<protein>
    <recommendedName>
        <fullName evidence="3">AlkP-core domain protein</fullName>
    </recommendedName>
</protein>
<organism evidence="1 2">
    <name type="scientific">Halomarina salina</name>
    <dbReference type="NCBI Taxonomy" id="1872699"/>
    <lineage>
        <taxon>Archaea</taxon>
        <taxon>Methanobacteriati</taxon>
        <taxon>Methanobacteriota</taxon>
        <taxon>Stenosarchaea group</taxon>
        <taxon>Halobacteria</taxon>
        <taxon>Halobacteriales</taxon>
        <taxon>Natronomonadaceae</taxon>
        <taxon>Halomarina</taxon>
    </lineage>
</organism>
<dbReference type="RefSeq" id="WP_247414054.1">
    <property type="nucleotide sequence ID" value="NZ_JALLGW010000001.1"/>
</dbReference>
<keyword evidence="2" id="KW-1185">Reference proteome</keyword>
<sequence length="300" mass="34323">MSIRAALNTHLTQQYEELAEYYDSPMWWYNQTKQYALFPLHRLRYAGQGYTRILDEDWDSLFVLDGCRADLFREVADVSRFDEYTEVNSGASATKEWVGQQFYGRAHSDTIYVNGNAVVSENVTGAFREFIDVWRDAYDEERRLIPAEPVAEAARHAREEHPDARLIVHFCQPHYPFLSAPELQFDGSDGGPSNVWQALRQGKAALDDVWEAYAENLRYVLEVAEPLAEEFGERTVLTADHGNLVGERIYPVPLRQWGHPPGLRHPNLTTVPWAVVDGERTTKQSVDADVNEQLSALGYR</sequence>
<accession>A0ABD5RLC3</accession>
<evidence type="ECO:0008006" key="3">
    <source>
        <dbReference type="Google" id="ProtNLM"/>
    </source>
</evidence>
<dbReference type="EMBL" id="JBHSQH010000001">
    <property type="protein sequence ID" value="MFC5971143.1"/>
    <property type="molecule type" value="Genomic_DNA"/>
</dbReference>
<dbReference type="SUPFAM" id="SSF53649">
    <property type="entry name" value="Alkaline phosphatase-like"/>
    <property type="match status" value="1"/>
</dbReference>
<dbReference type="InterPro" id="IPR017850">
    <property type="entry name" value="Alkaline_phosphatase_core_sf"/>
</dbReference>
<name>A0ABD5RLC3_9EURY</name>
<proteinExistence type="predicted"/>
<dbReference type="Gene3D" id="3.40.720.10">
    <property type="entry name" value="Alkaline Phosphatase, subunit A"/>
    <property type="match status" value="1"/>
</dbReference>
<evidence type="ECO:0000313" key="2">
    <source>
        <dbReference type="Proteomes" id="UP001596099"/>
    </source>
</evidence>
<dbReference type="AlphaFoldDB" id="A0ABD5RLC3"/>
<gene>
    <name evidence="1" type="ORF">ACFPYI_07335</name>
</gene>